<name>A0A6C7A1M8_SALDC</name>
<proteinExistence type="predicted"/>
<dbReference type="AlphaFoldDB" id="A0A6C7A1M8"/>
<reference evidence="1 2" key="1">
    <citation type="journal article" date="2011" name="J. Bacteriol.">
        <title>Comparative genomics of 28 Salmonella enterica isolates: evidence for CRISPR-mediated adaptive sublineage evolution.</title>
        <authorList>
            <person name="Fricke W.F."/>
            <person name="Mammel M.K."/>
            <person name="McDermott P.F."/>
            <person name="Tartera C."/>
            <person name="White D.G."/>
            <person name="Leclerc J.E."/>
            <person name="Ravel J."/>
            <person name="Cebula T.A."/>
        </authorList>
    </citation>
    <scope>NUCLEOTIDE SEQUENCE [LARGE SCALE GENOMIC DNA]</scope>
    <source>
        <strain evidence="1 2">CT_02021853</strain>
    </source>
</reference>
<evidence type="ECO:0000313" key="2">
    <source>
        <dbReference type="Proteomes" id="UP000008322"/>
    </source>
</evidence>
<dbReference type="EMBL" id="CP001144">
    <property type="protein sequence ID" value="ACH77116.1"/>
    <property type="molecule type" value="Genomic_DNA"/>
</dbReference>
<gene>
    <name evidence="1" type="ordered locus">SeD_A1533</name>
</gene>
<sequence length="37" mass="4281">MYVRFDSLRSPFGPPQAAFKTLTRFGEHCPGPKWQVK</sequence>
<accession>A0A6C7A1M8</accession>
<organism evidence="1 2">
    <name type="scientific">Salmonella dublin (strain CT_02021853)</name>
    <dbReference type="NCBI Taxonomy" id="439851"/>
    <lineage>
        <taxon>Bacteria</taxon>
        <taxon>Pseudomonadati</taxon>
        <taxon>Pseudomonadota</taxon>
        <taxon>Gammaproteobacteria</taxon>
        <taxon>Enterobacterales</taxon>
        <taxon>Enterobacteriaceae</taxon>
        <taxon>Salmonella</taxon>
    </lineage>
</organism>
<dbReference type="KEGG" id="sed:SeD_A1533"/>
<evidence type="ECO:0000313" key="1">
    <source>
        <dbReference type="EMBL" id="ACH77116.1"/>
    </source>
</evidence>
<protein>
    <submittedName>
        <fullName evidence="1">Uncharacterized protein</fullName>
    </submittedName>
</protein>
<dbReference type="Proteomes" id="UP000008322">
    <property type="component" value="Chromosome"/>
</dbReference>